<proteinExistence type="predicted"/>
<evidence type="ECO:0000313" key="5">
    <source>
        <dbReference type="EMBL" id="SFL57235.1"/>
    </source>
</evidence>
<dbReference type="Gene3D" id="1.10.10.10">
    <property type="entry name" value="Winged helix-like DNA-binding domain superfamily/Winged helix DNA-binding domain"/>
    <property type="match status" value="1"/>
</dbReference>
<dbReference type="GO" id="GO:0003677">
    <property type="term" value="F:DNA binding"/>
    <property type="evidence" value="ECO:0007669"/>
    <property type="project" value="UniProtKB-KW"/>
</dbReference>
<evidence type="ECO:0000313" key="6">
    <source>
        <dbReference type="Proteomes" id="UP000198565"/>
    </source>
</evidence>
<dbReference type="SUPFAM" id="SSF46785">
    <property type="entry name" value="Winged helix' DNA-binding domain"/>
    <property type="match status" value="1"/>
</dbReference>
<dbReference type="AlphaFoldDB" id="A0A1I4ISH7"/>
<keyword evidence="3" id="KW-0804">Transcription</keyword>
<organism evidence="5 6">
    <name type="scientific">Gracilibacillus orientalis</name>
    <dbReference type="NCBI Taxonomy" id="334253"/>
    <lineage>
        <taxon>Bacteria</taxon>
        <taxon>Bacillati</taxon>
        <taxon>Bacillota</taxon>
        <taxon>Bacilli</taxon>
        <taxon>Bacillales</taxon>
        <taxon>Bacillaceae</taxon>
        <taxon>Gracilibacillus</taxon>
    </lineage>
</organism>
<gene>
    <name evidence="5" type="ORF">SAMN04487943_102272</name>
</gene>
<protein>
    <submittedName>
        <fullName evidence="5">DNA-binding transcriptional regulator GbsR, MarR family</fullName>
    </submittedName>
</protein>
<keyword evidence="4" id="KW-1133">Transmembrane helix</keyword>
<dbReference type="PANTHER" id="PTHR38465">
    <property type="entry name" value="HTH-TYPE TRANSCRIPTIONAL REGULATOR MJ1563-RELATED"/>
    <property type="match status" value="1"/>
</dbReference>
<keyword evidence="4" id="KW-0472">Membrane</keyword>
<dbReference type="InterPro" id="IPR052362">
    <property type="entry name" value="HTH-GbsR_regulator"/>
</dbReference>
<keyword evidence="1" id="KW-0805">Transcription regulation</keyword>
<dbReference type="InterPro" id="IPR036388">
    <property type="entry name" value="WH-like_DNA-bd_sf"/>
</dbReference>
<keyword evidence="2 5" id="KW-0238">DNA-binding</keyword>
<evidence type="ECO:0000256" key="4">
    <source>
        <dbReference type="SAM" id="Phobius"/>
    </source>
</evidence>
<dbReference type="Proteomes" id="UP000198565">
    <property type="component" value="Unassembled WGS sequence"/>
</dbReference>
<dbReference type="InterPro" id="IPR036390">
    <property type="entry name" value="WH_DNA-bd_sf"/>
</dbReference>
<evidence type="ECO:0000256" key="3">
    <source>
        <dbReference type="ARBA" id="ARBA00023163"/>
    </source>
</evidence>
<dbReference type="STRING" id="334253.SAMN04487943_102272"/>
<name>A0A1I4ISH7_9BACI</name>
<dbReference type="PANTHER" id="PTHR38465:SF1">
    <property type="entry name" value="HTH-TYPE TRANSCRIPTIONAL REGULATOR MJ1563-RELATED"/>
    <property type="match status" value="1"/>
</dbReference>
<feature type="transmembrane region" description="Helical" evidence="4">
    <location>
        <begin position="6"/>
        <end position="25"/>
    </location>
</feature>
<sequence length="198" mass="23529">MEILILTIYLVFTLIFYLCSVKILIKRLERGCQTSMTQDADANLEKVNNQIISEFSKTLEMFSLNKTEAQLFVTLYLNEAPMTLDHMKDSLGKSKTAMSYAVRRLQEFNLVERVWQKGVRKDLYEAREDLYKKFMKTYVNRWLDSLNLQINNLAEIQEDLDRYPHEQKDLFEHKVHEAISFHRSLETVFSKIKKNDFL</sequence>
<evidence type="ECO:0000256" key="2">
    <source>
        <dbReference type="ARBA" id="ARBA00023125"/>
    </source>
</evidence>
<keyword evidence="4" id="KW-0812">Transmembrane</keyword>
<accession>A0A1I4ISH7</accession>
<evidence type="ECO:0000256" key="1">
    <source>
        <dbReference type="ARBA" id="ARBA00023015"/>
    </source>
</evidence>
<reference evidence="6" key="1">
    <citation type="submission" date="2016-10" db="EMBL/GenBank/DDBJ databases">
        <authorList>
            <person name="Varghese N."/>
            <person name="Submissions S."/>
        </authorList>
    </citation>
    <scope>NUCLEOTIDE SEQUENCE [LARGE SCALE GENOMIC DNA]</scope>
    <source>
        <strain evidence="6">CGMCC 1.4250</strain>
    </source>
</reference>
<keyword evidence="6" id="KW-1185">Reference proteome</keyword>
<dbReference type="EMBL" id="FOTR01000002">
    <property type="protein sequence ID" value="SFL57235.1"/>
    <property type="molecule type" value="Genomic_DNA"/>
</dbReference>